<gene>
    <name evidence="2" type="ORF">ACK4CP_04140</name>
</gene>
<evidence type="ECO:0000256" key="1">
    <source>
        <dbReference type="SAM" id="MobiDB-lite"/>
    </source>
</evidence>
<evidence type="ECO:0000313" key="3">
    <source>
        <dbReference type="Proteomes" id="UP001635817"/>
    </source>
</evidence>
<protein>
    <recommendedName>
        <fullName evidence="4">4Fe-4S ferredoxin-type domain-containing protein</fullName>
    </recommendedName>
</protein>
<feature type="compositionally biased region" description="Basic and acidic residues" evidence="1">
    <location>
        <begin position="17"/>
        <end position="32"/>
    </location>
</feature>
<reference evidence="2 3" key="1">
    <citation type="submission" date="2024-12" db="EMBL/GenBank/DDBJ databases">
        <title>The coexistence of Mycolicibacterium septicum and Mycolicibacterium nivoides in clinical samples.</title>
        <authorList>
            <person name="Wang C."/>
            <person name="Feng Y."/>
            <person name="Zong Z."/>
        </authorList>
    </citation>
    <scope>NUCLEOTIDE SEQUENCE [LARGE SCALE GENOMIC DNA]</scope>
    <source>
        <strain evidence="2 3">120310</strain>
    </source>
</reference>
<comment type="caution">
    <text evidence="2">The sequence shown here is derived from an EMBL/GenBank/DDBJ whole genome shotgun (WGS) entry which is preliminary data.</text>
</comment>
<name>A0ABW9LRG2_9MYCO</name>
<dbReference type="Proteomes" id="UP001635817">
    <property type="component" value="Unassembled WGS sequence"/>
</dbReference>
<accession>A0ABW9LRG2</accession>
<organism evidence="2 3">
    <name type="scientific">Mycolicibacterium septicum</name>
    <dbReference type="NCBI Taxonomy" id="98668"/>
    <lineage>
        <taxon>Bacteria</taxon>
        <taxon>Bacillati</taxon>
        <taxon>Actinomycetota</taxon>
        <taxon>Actinomycetes</taxon>
        <taxon>Mycobacteriales</taxon>
        <taxon>Mycobacteriaceae</taxon>
        <taxon>Mycolicibacterium</taxon>
    </lineage>
</organism>
<sequence length="130" mass="14082">MSEVASTERCACPDPHPTADGRCVEPSIRSEDPGDPTLATYTWCGCCMADCPDVHPDSERELTAVPGSVVVAQEFFDTLPAEKQEALRAQEARGELRIAPQSEMGVRDPSKVRILRSALRHSGEADALDD</sequence>
<dbReference type="RefSeq" id="WP_409548510.1">
    <property type="nucleotide sequence ID" value="NZ_JBKBDE010000001.1"/>
</dbReference>
<dbReference type="EMBL" id="JBKBDE010000001">
    <property type="protein sequence ID" value="MFN6549567.1"/>
    <property type="molecule type" value="Genomic_DNA"/>
</dbReference>
<proteinExistence type="predicted"/>
<evidence type="ECO:0000313" key="2">
    <source>
        <dbReference type="EMBL" id="MFN6549567.1"/>
    </source>
</evidence>
<keyword evidence="3" id="KW-1185">Reference proteome</keyword>
<evidence type="ECO:0008006" key="4">
    <source>
        <dbReference type="Google" id="ProtNLM"/>
    </source>
</evidence>
<feature type="region of interest" description="Disordered" evidence="1">
    <location>
        <begin position="1"/>
        <end position="34"/>
    </location>
</feature>